<dbReference type="PRINTS" id="PR00455">
    <property type="entry name" value="HTHTETR"/>
</dbReference>
<dbReference type="SUPFAM" id="SSF46689">
    <property type="entry name" value="Homeodomain-like"/>
    <property type="match status" value="1"/>
</dbReference>
<name>A0A448TUF8_9PAST</name>
<dbReference type="InterPro" id="IPR001647">
    <property type="entry name" value="HTH_TetR"/>
</dbReference>
<keyword evidence="1 2" id="KW-0238">DNA-binding</keyword>
<dbReference type="InterPro" id="IPR009057">
    <property type="entry name" value="Homeodomain-like_sf"/>
</dbReference>
<evidence type="ECO:0000259" key="3">
    <source>
        <dbReference type="PROSITE" id="PS50977"/>
    </source>
</evidence>
<accession>A0A448TUF8</accession>
<reference evidence="4 5" key="1">
    <citation type="submission" date="2018-12" db="EMBL/GenBank/DDBJ databases">
        <authorList>
            <consortium name="Pathogen Informatics"/>
        </authorList>
    </citation>
    <scope>NUCLEOTIDE SEQUENCE [LARGE SCALE GENOMIC DNA]</scope>
    <source>
        <strain evidence="4 5">NCTC12871</strain>
    </source>
</reference>
<protein>
    <submittedName>
        <fullName evidence="4">TetR family transcriptional regulator</fullName>
    </submittedName>
</protein>
<feature type="DNA-binding region" description="H-T-H motif" evidence="2">
    <location>
        <begin position="27"/>
        <end position="46"/>
    </location>
</feature>
<evidence type="ECO:0000256" key="2">
    <source>
        <dbReference type="PROSITE-ProRule" id="PRU00335"/>
    </source>
</evidence>
<dbReference type="EMBL" id="LR134510">
    <property type="protein sequence ID" value="VEJ09428.1"/>
    <property type="molecule type" value="Genomic_DNA"/>
</dbReference>
<dbReference type="PROSITE" id="PS01081">
    <property type="entry name" value="HTH_TETR_1"/>
    <property type="match status" value="1"/>
</dbReference>
<keyword evidence="5" id="KW-1185">Reference proteome</keyword>
<dbReference type="PANTHER" id="PTHR43479">
    <property type="entry name" value="ACREF/ENVCD OPERON REPRESSOR-RELATED"/>
    <property type="match status" value="1"/>
</dbReference>
<dbReference type="InterPro" id="IPR023772">
    <property type="entry name" value="DNA-bd_HTH_TetR-type_CS"/>
</dbReference>
<dbReference type="GO" id="GO:0003677">
    <property type="term" value="F:DNA binding"/>
    <property type="evidence" value="ECO:0007669"/>
    <property type="project" value="UniProtKB-UniRule"/>
</dbReference>
<dbReference type="CDD" id="cd00093">
    <property type="entry name" value="HTH_XRE"/>
    <property type="match status" value="1"/>
</dbReference>
<dbReference type="Gene3D" id="1.10.357.10">
    <property type="entry name" value="Tetracycline Repressor, domain 2"/>
    <property type="match status" value="1"/>
</dbReference>
<proteinExistence type="predicted"/>
<dbReference type="InterPro" id="IPR001387">
    <property type="entry name" value="Cro/C1-type_HTH"/>
</dbReference>
<dbReference type="PROSITE" id="PS50977">
    <property type="entry name" value="HTH_TETR_2"/>
    <property type="match status" value="1"/>
</dbReference>
<organism evidence="4 5">
    <name type="scientific">Actinobacillus delphinicola</name>
    <dbReference type="NCBI Taxonomy" id="51161"/>
    <lineage>
        <taxon>Bacteria</taxon>
        <taxon>Pseudomonadati</taxon>
        <taxon>Pseudomonadota</taxon>
        <taxon>Gammaproteobacteria</taxon>
        <taxon>Pasteurellales</taxon>
        <taxon>Pasteurellaceae</taxon>
        <taxon>Actinobacillus</taxon>
    </lineage>
</organism>
<dbReference type="InterPro" id="IPR050624">
    <property type="entry name" value="HTH-type_Tx_Regulator"/>
</dbReference>
<dbReference type="InterPro" id="IPR054422">
    <property type="entry name" value="TetR-like_HI_0893_C"/>
</dbReference>
<evidence type="ECO:0000313" key="5">
    <source>
        <dbReference type="Proteomes" id="UP000279799"/>
    </source>
</evidence>
<feature type="domain" description="HTH tetR-type" evidence="3">
    <location>
        <begin position="4"/>
        <end position="64"/>
    </location>
</feature>
<dbReference type="Pfam" id="PF00440">
    <property type="entry name" value="TetR_N"/>
    <property type="match status" value="1"/>
</dbReference>
<dbReference type="AlphaFoldDB" id="A0A448TUF8"/>
<evidence type="ECO:0000313" key="4">
    <source>
        <dbReference type="EMBL" id="VEJ09428.1"/>
    </source>
</evidence>
<dbReference type="Proteomes" id="UP000279799">
    <property type="component" value="Chromosome"/>
</dbReference>
<dbReference type="PANTHER" id="PTHR43479:SF11">
    <property type="entry name" value="ACREF_ENVCD OPERON REPRESSOR-RELATED"/>
    <property type="match status" value="1"/>
</dbReference>
<sequence>MSNPTMVEKIFNATEMLMAEYGLQGLSMQKIAKEAGISAGTIYLYFQNKEDLLKKLAQHIFDTFQVVLKRNYNPNLSLFEQYETMWNNLWNFLQDNPRIIVNHNQYQSLPHLPELCKMAEKSKQGVWAQFCKKGIESGEIVNLPTTVLWNLSIGSVIRQALDNLLSQFSFDEQLKKTVISCSYNAIANS</sequence>
<gene>
    <name evidence="4" type="ORF">NCTC12871_00881</name>
</gene>
<dbReference type="KEGG" id="adp:NCTC12871_00881"/>
<dbReference type="Pfam" id="PF22604">
    <property type="entry name" value="TetR_HI_0893_C"/>
    <property type="match status" value="1"/>
</dbReference>
<evidence type="ECO:0000256" key="1">
    <source>
        <dbReference type="ARBA" id="ARBA00023125"/>
    </source>
</evidence>